<dbReference type="PROSITE" id="PS51456">
    <property type="entry name" value="MYOSIN_MOTOR"/>
    <property type="match status" value="1"/>
</dbReference>
<feature type="compositionally biased region" description="Basic and acidic residues" evidence="8">
    <location>
        <begin position="1567"/>
        <end position="1579"/>
    </location>
</feature>
<dbReference type="Gene3D" id="6.20.240.20">
    <property type="match status" value="1"/>
</dbReference>
<keyword evidence="6 7" id="KW-0009">Actin-binding</keyword>
<keyword evidence="2 7" id="KW-0547">Nucleotide-binding</keyword>
<dbReference type="GO" id="GO:0005524">
    <property type="term" value="F:ATP binding"/>
    <property type="evidence" value="ECO:0007669"/>
    <property type="project" value="UniProtKB-UniRule"/>
</dbReference>
<keyword evidence="12" id="KW-1185">Reference proteome</keyword>
<evidence type="ECO:0000256" key="2">
    <source>
        <dbReference type="ARBA" id="ARBA00022741"/>
    </source>
</evidence>
<keyword evidence="4 7" id="KW-0518">Myosin</keyword>
<feature type="region of interest" description="Disordered" evidence="8">
    <location>
        <begin position="1319"/>
        <end position="1338"/>
    </location>
</feature>
<evidence type="ECO:0000256" key="8">
    <source>
        <dbReference type="SAM" id="MobiDB-lite"/>
    </source>
</evidence>
<dbReference type="Gene3D" id="1.20.58.530">
    <property type="match status" value="1"/>
</dbReference>
<comment type="caution">
    <text evidence="11">The sequence shown here is derived from an EMBL/GenBank/DDBJ whole genome shotgun (WGS) entry which is preliminary data.</text>
</comment>
<evidence type="ECO:0000259" key="10">
    <source>
        <dbReference type="PROSITE" id="PS51456"/>
    </source>
</evidence>
<protein>
    <submittedName>
        <fullName evidence="11">Unconventional myosin-XV</fullName>
    </submittedName>
</protein>
<dbReference type="InterPro" id="IPR027417">
    <property type="entry name" value="P-loop_NTPase"/>
</dbReference>
<proteinExistence type="inferred from homology"/>
<dbReference type="Gene3D" id="1.25.40.530">
    <property type="entry name" value="MyTH4 domain"/>
    <property type="match status" value="1"/>
</dbReference>
<dbReference type="Pfam" id="PF00063">
    <property type="entry name" value="Myosin_head"/>
    <property type="match status" value="1"/>
</dbReference>
<keyword evidence="5 7" id="KW-0505">Motor protein</keyword>
<evidence type="ECO:0000256" key="1">
    <source>
        <dbReference type="ARBA" id="ARBA00008314"/>
    </source>
</evidence>
<dbReference type="GO" id="GO:0048731">
    <property type="term" value="P:system development"/>
    <property type="evidence" value="ECO:0007669"/>
    <property type="project" value="UniProtKB-ARBA"/>
</dbReference>
<dbReference type="PANTHER" id="PTHR22692:SF26">
    <property type="entry name" value="SH3 DOMAIN-CONTAINING PROTEIN"/>
    <property type="match status" value="1"/>
</dbReference>
<dbReference type="Gene3D" id="1.20.5.190">
    <property type="match status" value="1"/>
</dbReference>
<dbReference type="PANTHER" id="PTHR22692">
    <property type="entry name" value="MYOSIN VII, XV"/>
    <property type="match status" value="1"/>
</dbReference>
<evidence type="ECO:0000256" key="4">
    <source>
        <dbReference type="ARBA" id="ARBA00023123"/>
    </source>
</evidence>
<dbReference type="SMART" id="SM00139">
    <property type="entry name" value="MyTH4"/>
    <property type="match status" value="1"/>
</dbReference>
<dbReference type="OrthoDB" id="8183065at2759"/>
<reference evidence="11 12" key="1">
    <citation type="journal article" date="2016" name="Genome Biol. Evol.">
        <title>Gene Family Evolution Reflects Adaptation to Soil Environmental Stressors in the Genome of the Collembolan Orchesella cincta.</title>
        <authorList>
            <person name="Faddeeva-Vakhrusheva A."/>
            <person name="Derks M.F."/>
            <person name="Anvar S.Y."/>
            <person name="Agamennone V."/>
            <person name="Suring W."/>
            <person name="Smit S."/>
            <person name="van Straalen N.M."/>
            <person name="Roelofs D."/>
        </authorList>
    </citation>
    <scope>NUCLEOTIDE SEQUENCE [LARGE SCALE GENOMIC DNA]</scope>
    <source>
        <tissue evidence="11">Mixed pool</tissue>
    </source>
</reference>
<dbReference type="PRINTS" id="PR00193">
    <property type="entry name" value="MYOSINHEAVY"/>
</dbReference>
<dbReference type="Pfam" id="PF00784">
    <property type="entry name" value="MyTH4"/>
    <property type="match status" value="1"/>
</dbReference>
<dbReference type="InterPro" id="IPR051567">
    <property type="entry name" value="Unconventional_Myosin_ATPase"/>
</dbReference>
<feature type="region of interest" description="Actin-binding" evidence="7">
    <location>
        <begin position="847"/>
        <end position="869"/>
    </location>
</feature>
<sequence length="2050" mass="231430">MEESRNSSVIRVTSQEENVLQIRVNSEQDLSVPRSHTTYVNISSEDNVESTLVCVSPSYSVSAASPVCSSRVSMSPVRSPVQSQSPAPLSPRSQGRVKSHIPVFHPVPVARPRNAVGSREVSPLRFQSLPTAQQVKNETPERGCRTIGKSNIVQPGFLVNKSRVASPNKHVRKGDLVWFNPLASTGALAAAAASSQPENEGVAENPLLIPGEVTEYHPKGNVLILKSHANDEVHTVENNTQNVRKRVGDLRMGPQFIGYPDMICMNDLSEPALIWNVKERYNAGEIYTYVGSILISVNPYKMFDIYGLPIVKKYEGKVLGALPPHLFAISSSAYTRMAKDAAPQVIIISGESGSGKTEATKLIMGYLALVNKSPSNLITEQILEANPLLESFGNAKTGKNDNSSRFGKYLQVYFSTSNTNSSSSQTGGKAQTYTLTPIITGCRITEYLLEKSRIVTHNEHERNYHVFYELLRGLSKEQKEKYGLLSAEKYFYLNQGGNCTIPGKHDAEDFQALLSAMQILGFNNEEINNIFKILAAILHLGNVYFHRKNLKHGVEGVEIGSDVEVQWIGHLLEINPDGIRKSLSSRTTDVRQEKMTTPLTIDQSLDARDAIAKVLYSNLFSWLVNRINKIVFKGDSNSVCINILDIFGFEDFKENNFEQLLINYANESLQHIMNKHIFKLEQQEYQKEKIDWSLISFEDNLPVINLLTKKPVGILHLLDDESNFPKGTDHSFLEKCHYNHALNEHYLRPRMNCNEFGVKHYAGSVLYNVEGFLEKNRDMVRGDVIKLLASSRCAMIARMFGHAVKDASPNVNYYHGPKSPKSQAPTTRFITMKPRAPTVAARFHDNLTVLLESMSKCSPWFVRCIKPNSSKSPMKFDIRVVANQLRYSGILETIRIRKLGYPIRYTFAKFAARYKCLVQNNYSVSNRDLTRLILTQHAGEDYQLGSTKVFLREILEQKLENARYELNHNAAVAIQSAVRGYLARKRYRELVHAVIKIQAYVRMRNAFNRYSKVKRGVIKLQALIRMKREKSRYTALVKRMNRNKDLCVTGVNHLEIPAELAFMMSKIDHEDQVVEFLKLNKSSEFNFEQKNLEAYNFDKYVRVFFKSNFGMRREPIITPFLKDSPEESLTVFKLILRFMNDPNLNGKREVLLMNYIVFKGIQNPNLRDEILVQILNQTKNNENKLNCDRGWVLLAACLSAFQPSDNLYYYLLNYSFNEHAYSSVIQLKLLQMERGDKVEVADVRGGGRVDVRVESWSTVEDVANAVASNMGLGSQAFGLDMRDSELPSYSFVFDHLNHEFSTAYPFKFNLPELYGKRVPVGKQSSMPPPPPPSNKSKSLENLLGAEHKFRNLGLSSSKLNERYHSIDNLDPGRKVSRKASTEYFDLDEEVSGSENEYEKEQVRNSRIGNPRFIKSTASSSIKQRSTGNSVYGSSRMYIDRGGSSTASDVYGMIKSSALSDTSEAPSLASHVRRVRVPSQASDVDQFLDDLFSPVLENLDDLSDARSLITSIKGGTDNGESQSPVPENTTTFLQSAFAQNLQIQQQLIAQNQALQQLLQQTLGGPEQPSERKLITRDSRRGQCSTSAAPLPPSPIPGHRPFIDPYGRAKTVRIGKWRWPPKYDDDCPDEFSAFKQRVEEARKLDSNDGGSSNDSIVWPGDEEEDSKSSSSGENKLIGLVGGKKIARPFGGEVVGKLKLSNEMRMKLEQVTSVRLGKPSSAPKIQMHDHQEQRKIVKKLDDSRRNILEQKLGGIKSMGVVPPPPPPIENPIIPHEIVTRESSYPKTPTSDYSSFDHSNVFLTSFKLKAAPSFRLRKEAFMPNEEVSSKFGEFLKSQVLRDVQNNSPRILEREKRGLQNTGYLGWKEVVEVAKTWELYFWKLFRVQTSRDVSYLAVNSKGIKLVSVLAGGSNQLNVVEFYSWSHIASVSTPKPSVFSLQTHSSSHHQQNFFTPQAEMIRRLCLVFYNSNMDSFKRTSSNLRKQPDSGRNEDVLMVSNNRFIKQQQNSHLNGMVHEPEIRASSGGGPPRNEVHDQRTRQTGFFNRHHHSHHEHR</sequence>
<evidence type="ECO:0000256" key="6">
    <source>
        <dbReference type="ARBA" id="ARBA00023203"/>
    </source>
</evidence>
<evidence type="ECO:0000256" key="3">
    <source>
        <dbReference type="ARBA" id="ARBA00022840"/>
    </source>
</evidence>
<dbReference type="GO" id="GO:0005737">
    <property type="term" value="C:cytoplasm"/>
    <property type="evidence" value="ECO:0007669"/>
    <property type="project" value="UniProtKB-ARBA"/>
</dbReference>
<dbReference type="PROSITE" id="PS50096">
    <property type="entry name" value="IQ"/>
    <property type="match status" value="2"/>
</dbReference>
<accession>A0A1D2MW73</accession>
<evidence type="ECO:0000256" key="7">
    <source>
        <dbReference type="PROSITE-ProRule" id="PRU00782"/>
    </source>
</evidence>
<evidence type="ECO:0000313" key="11">
    <source>
        <dbReference type="EMBL" id="ODM97208.1"/>
    </source>
</evidence>
<dbReference type="Gene3D" id="2.30.29.30">
    <property type="entry name" value="Pleckstrin-homology domain (PH domain)/Phosphotyrosine-binding domain (PTB)"/>
    <property type="match status" value="1"/>
</dbReference>
<dbReference type="InterPro" id="IPR038185">
    <property type="entry name" value="MyTH4_dom_sf"/>
</dbReference>
<evidence type="ECO:0000313" key="12">
    <source>
        <dbReference type="Proteomes" id="UP000094527"/>
    </source>
</evidence>
<dbReference type="Proteomes" id="UP000094527">
    <property type="component" value="Unassembled WGS sequence"/>
</dbReference>
<evidence type="ECO:0000259" key="9">
    <source>
        <dbReference type="PROSITE" id="PS51016"/>
    </source>
</evidence>
<dbReference type="Pfam" id="PF00612">
    <property type="entry name" value="IQ"/>
    <property type="match status" value="1"/>
</dbReference>
<dbReference type="GO" id="GO:0003779">
    <property type="term" value="F:actin binding"/>
    <property type="evidence" value="ECO:0007669"/>
    <property type="project" value="UniProtKB-KW"/>
</dbReference>
<dbReference type="STRING" id="48709.A0A1D2MW73"/>
<dbReference type="SUPFAM" id="SSF52540">
    <property type="entry name" value="P-loop containing nucleoside triphosphate hydrolases"/>
    <property type="match status" value="1"/>
</dbReference>
<dbReference type="InterPro" id="IPR011993">
    <property type="entry name" value="PH-like_dom_sf"/>
</dbReference>
<gene>
    <name evidence="11" type="ORF">Ocin01_09474</name>
</gene>
<dbReference type="InterPro" id="IPR001609">
    <property type="entry name" value="Myosin_head_motor_dom-like"/>
</dbReference>
<dbReference type="Gene3D" id="1.20.120.720">
    <property type="entry name" value="Myosin VI head, motor domain, U50 subdomain"/>
    <property type="match status" value="1"/>
</dbReference>
<feature type="region of interest" description="Disordered" evidence="8">
    <location>
        <begin position="75"/>
        <end position="97"/>
    </location>
</feature>
<feature type="compositionally biased region" description="Low complexity" evidence="8">
    <location>
        <begin position="75"/>
        <end position="86"/>
    </location>
</feature>
<dbReference type="InterPro" id="IPR036961">
    <property type="entry name" value="Kinesin_motor_dom_sf"/>
</dbReference>
<dbReference type="Gene3D" id="3.40.850.10">
    <property type="entry name" value="Kinesin motor domain"/>
    <property type="match status" value="1"/>
</dbReference>
<dbReference type="InterPro" id="IPR000857">
    <property type="entry name" value="MyTH4_dom"/>
</dbReference>
<feature type="domain" description="MyTH4" evidence="9">
    <location>
        <begin position="1111"/>
        <end position="1257"/>
    </location>
</feature>
<name>A0A1D2MW73_ORCCI</name>
<comment type="similarity">
    <text evidence="1 7">Belongs to the TRAFAC class myosin-kinesin ATPase superfamily. Myosin family.</text>
</comment>
<dbReference type="InterPro" id="IPR000048">
    <property type="entry name" value="IQ_motif_EF-hand-BS"/>
</dbReference>
<dbReference type="SMART" id="SM00242">
    <property type="entry name" value="MYSc"/>
    <property type="match status" value="1"/>
</dbReference>
<dbReference type="GO" id="GO:0003774">
    <property type="term" value="F:cytoskeletal motor activity"/>
    <property type="evidence" value="ECO:0007669"/>
    <property type="project" value="UniProtKB-UniRule"/>
</dbReference>
<organism evidence="11 12">
    <name type="scientific">Orchesella cincta</name>
    <name type="common">Springtail</name>
    <name type="synonym">Podura cincta</name>
    <dbReference type="NCBI Taxonomy" id="48709"/>
    <lineage>
        <taxon>Eukaryota</taxon>
        <taxon>Metazoa</taxon>
        <taxon>Ecdysozoa</taxon>
        <taxon>Arthropoda</taxon>
        <taxon>Hexapoda</taxon>
        <taxon>Collembola</taxon>
        <taxon>Entomobryomorpha</taxon>
        <taxon>Entomobryoidea</taxon>
        <taxon>Orchesellidae</taxon>
        <taxon>Orchesellinae</taxon>
        <taxon>Orchesella</taxon>
    </lineage>
</organism>
<dbReference type="GO" id="GO:0016459">
    <property type="term" value="C:myosin complex"/>
    <property type="evidence" value="ECO:0007669"/>
    <property type="project" value="UniProtKB-KW"/>
</dbReference>
<keyword evidence="3 7" id="KW-0067">ATP-binding</keyword>
<feature type="binding site" evidence="7">
    <location>
        <begin position="350"/>
        <end position="357"/>
    </location>
    <ligand>
        <name>ATP</name>
        <dbReference type="ChEBI" id="CHEBI:30616"/>
    </ligand>
</feature>
<dbReference type="SMART" id="SM00015">
    <property type="entry name" value="IQ"/>
    <property type="match status" value="3"/>
</dbReference>
<evidence type="ECO:0000256" key="5">
    <source>
        <dbReference type="ARBA" id="ARBA00023175"/>
    </source>
</evidence>
<dbReference type="EMBL" id="LJIJ01000463">
    <property type="protein sequence ID" value="ODM97208.1"/>
    <property type="molecule type" value="Genomic_DNA"/>
</dbReference>
<dbReference type="GO" id="GO:0048513">
    <property type="term" value="P:animal organ development"/>
    <property type="evidence" value="ECO:0007669"/>
    <property type="project" value="UniProtKB-ARBA"/>
</dbReference>
<feature type="domain" description="Myosin motor" evidence="10">
    <location>
        <begin position="257"/>
        <end position="964"/>
    </location>
</feature>
<dbReference type="Gene3D" id="1.10.10.820">
    <property type="match status" value="1"/>
</dbReference>
<feature type="region of interest" description="Disordered" evidence="8">
    <location>
        <begin position="1640"/>
        <end position="1672"/>
    </location>
</feature>
<dbReference type="PROSITE" id="PS51016">
    <property type="entry name" value="MYTH4"/>
    <property type="match status" value="1"/>
</dbReference>
<feature type="region of interest" description="Disordered" evidence="8">
    <location>
        <begin position="1561"/>
        <end position="1602"/>
    </location>
</feature>
<dbReference type="OMA" id="CANIMEG"/>
<dbReference type="GO" id="GO:0009888">
    <property type="term" value="P:tissue development"/>
    <property type="evidence" value="ECO:0007669"/>
    <property type="project" value="UniProtKB-ARBA"/>
</dbReference>
<dbReference type="FunFam" id="1.10.10.820:FF:000001">
    <property type="entry name" value="Myosin heavy chain"/>
    <property type="match status" value="1"/>
</dbReference>